<gene>
    <name evidence="1" type="ORF">RN001_006062</name>
</gene>
<dbReference type="Proteomes" id="UP001353858">
    <property type="component" value="Unassembled WGS sequence"/>
</dbReference>
<evidence type="ECO:0000313" key="2">
    <source>
        <dbReference type="Proteomes" id="UP001353858"/>
    </source>
</evidence>
<accession>A0AAN7PDK3</accession>
<organism evidence="1 2">
    <name type="scientific">Aquatica leii</name>
    <dbReference type="NCBI Taxonomy" id="1421715"/>
    <lineage>
        <taxon>Eukaryota</taxon>
        <taxon>Metazoa</taxon>
        <taxon>Ecdysozoa</taxon>
        <taxon>Arthropoda</taxon>
        <taxon>Hexapoda</taxon>
        <taxon>Insecta</taxon>
        <taxon>Pterygota</taxon>
        <taxon>Neoptera</taxon>
        <taxon>Endopterygota</taxon>
        <taxon>Coleoptera</taxon>
        <taxon>Polyphaga</taxon>
        <taxon>Elateriformia</taxon>
        <taxon>Elateroidea</taxon>
        <taxon>Lampyridae</taxon>
        <taxon>Luciolinae</taxon>
        <taxon>Aquatica</taxon>
    </lineage>
</organism>
<evidence type="ECO:0000313" key="1">
    <source>
        <dbReference type="EMBL" id="KAK4882743.1"/>
    </source>
</evidence>
<dbReference type="PANTHER" id="PTHR47326">
    <property type="entry name" value="TRANSPOSABLE ELEMENT TC3 TRANSPOSASE-LIKE PROTEIN"/>
    <property type="match status" value="1"/>
</dbReference>
<name>A0AAN7PDK3_9COLE</name>
<reference evidence="2" key="1">
    <citation type="submission" date="2023-01" db="EMBL/GenBank/DDBJ databases">
        <title>Key to firefly adult light organ development and bioluminescence: homeobox transcription factors regulate luciferase expression and transportation to peroxisome.</title>
        <authorList>
            <person name="Fu X."/>
        </authorList>
    </citation>
    <scope>NUCLEOTIDE SEQUENCE [LARGE SCALE GENOMIC DNA]</scope>
</reference>
<protein>
    <submittedName>
        <fullName evidence="1">Uncharacterized protein</fullName>
    </submittedName>
</protein>
<dbReference type="PANTHER" id="PTHR47326:SF1">
    <property type="entry name" value="HTH PSQ-TYPE DOMAIN-CONTAINING PROTEIN"/>
    <property type="match status" value="1"/>
</dbReference>
<sequence>MPRILVEAVNIKVLGQLAINPTMSTRQKANETGLSQITVVRALKCDKFYPYKMNIVQKLGDDDLDRRIEFCENIIHQIIANLQFL</sequence>
<dbReference type="EMBL" id="JARPUR010000002">
    <property type="protein sequence ID" value="KAK4882743.1"/>
    <property type="molecule type" value="Genomic_DNA"/>
</dbReference>
<comment type="caution">
    <text evidence="1">The sequence shown here is derived from an EMBL/GenBank/DDBJ whole genome shotgun (WGS) entry which is preliminary data.</text>
</comment>
<proteinExistence type="predicted"/>
<keyword evidence="2" id="KW-1185">Reference proteome</keyword>
<dbReference type="AlphaFoldDB" id="A0AAN7PDK3"/>